<keyword evidence="1" id="KW-0472">Membrane</keyword>
<dbReference type="EMBL" id="RCZG01000019">
    <property type="protein sequence ID" value="TPG28235.1"/>
    <property type="molecule type" value="Genomic_DNA"/>
</dbReference>
<accession>A0A502DS24</accession>
<gene>
    <name evidence="3" type="ORF">EAH80_28095</name>
</gene>
<name>A0A502DS24_9MYCO</name>
<feature type="domain" description="Phosphatidic acid phosphatase type 2/haloperoxidase" evidence="2">
    <location>
        <begin position="66"/>
        <end position="179"/>
    </location>
</feature>
<dbReference type="InterPro" id="IPR000326">
    <property type="entry name" value="PAP2/HPO"/>
</dbReference>
<keyword evidence="1" id="KW-1133">Transmembrane helix</keyword>
<feature type="transmembrane region" description="Helical" evidence="1">
    <location>
        <begin position="106"/>
        <end position="127"/>
    </location>
</feature>
<dbReference type="InterPro" id="IPR036938">
    <property type="entry name" value="PAP2/HPO_sf"/>
</dbReference>
<evidence type="ECO:0000259" key="2">
    <source>
        <dbReference type="SMART" id="SM00014"/>
    </source>
</evidence>
<sequence>MWCGWVSGWGWLAAADTSTLAIGHGIGVEHHGWVAFWDAWCTVFSPVTFRVLTAGVIVYAFVKRQVRVAVFLLVSVELSGVLTEVFKRLADRPRPDTAMVDALSTSFPSGHAVGTMVAVPALAVVLLPYVRRELWTWFVAAGVVIVVSVGVGRVALNVHHLSDVIAGWALGYFYLALCLVILRGARVTAADERPVAPDIGR</sequence>
<proteinExistence type="predicted"/>
<dbReference type="OrthoDB" id="5289372at2"/>
<protein>
    <submittedName>
        <fullName evidence="3">Phosphatase PAP2 family protein</fullName>
    </submittedName>
</protein>
<comment type="caution">
    <text evidence="3">The sequence shown here is derived from an EMBL/GenBank/DDBJ whole genome shotgun (WGS) entry which is preliminary data.</text>
</comment>
<evidence type="ECO:0000313" key="3">
    <source>
        <dbReference type="EMBL" id="TPG28235.1"/>
    </source>
</evidence>
<dbReference type="Pfam" id="PF01569">
    <property type="entry name" value="PAP2"/>
    <property type="match status" value="1"/>
</dbReference>
<keyword evidence="4" id="KW-1185">Reference proteome</keyword>
<reference evidence="3 4" key="1">
    <citation type="journal article" date="2019" name="Environ. Microbiol.">
        <title>Species interactions and distinct microbial communities in high Arctic permafrost affected cryosols are associated with the CH4 and CO2 gas fluxes.</title>
        <authorList>
            <person name="Altshuler I."/>
            <person name="Hamel J."/>
            <person name="Turney S."/>
            <person name="Magnuson E."/>
            <person name="Levesque R."/>
            <person name="Greer C."/>
            <person name="Whyte L.G."/>
        </authorList>
    </citation>
    <scope>NUCLEOTIDE SEQUENCE [LARGE SCALE GENOMIC DNA]</scope>
    <source>
        <strain evidence="3 4">S5.20</strain>
    </source>
</reference>
<feature type="transmembrane region" description="Helical" evidence="1">
    <location>
        <begin position="37"/>
        <end position="61"/>
    </location>
</feature>
<dbReference type="SUPFAM" id="SSF48317">
    <property type="entry name" value="Acid phosphatase/Vanadium-dependent haloperoxidase"/>
    <property type="match status" value="1"/>
</dbReference>
<dbReference type="PANTHER" id="PTHR14969:SF13">
    <property type="entry name" value="AT30094P"/>
    <property type="match status" value="1"/>
</dbReference>
<evidence type="ECO:0000256" key="1">
    <source>
        <dbReference type="SAM" id="Phobius"/>
    </source>
</evidence>
<dbReference type="AlphaFoldDB" id="A0A502DS24"/>
<evidence type="ECO:0000313" key="4">
    <source>
        <dbReference type="Proteomes" id="UP000320095"/>
    </source>
</evidence>
<feature type="transmembrane region" description="Helical" evidence="1">
    <location>
        <begin position="68"/>
        <end position="86"/>
    </location>
</feature>
<dbReference type="Proteomes" id="UP000320095">
    <property type="component" value="Unassembled WGS sequence"/>
</dbReference>
<feature type="transmembrane region" description="Helical" evidence="1">
    <location>
        <begin position="164"/>
        <end position="182"/>
    </location>
</feature>
<dbReference type="Gene3D" id="1.20.144.10">
    <property type="entry name" value="Phosphatidic acid phosphatase type 2/haloperoxidase"/>
    <property type="match status" value="2"/>
</dbReference>
<organism evidence="3 4">
    <name type="scientific">Mycolicibacterium hodleri</name>
    <dbReference type="NCBI Taxonomy" id="49897"/>
    <lineage>
        <taxon>Bacteria</taxon>
        <taxon>Bacillati</taxon>
        <taxon>Actinomycetota</taxon>
        <taxon>Actinomycetes</taxon>
        <taxon>Mycobacteriales</taxon>
        <taxon>Mycobacteriaceae</taxon>
        <taxon>Mycolicibacterium</taxon>
    </lineage>
</organism>
<dbReference type="SMART" id="SM00014">
    <property type="entry name" value="acidPPc"/>
    <property type="match status" value="1"/>
</dbReference>
<keyword evidence="1" id="KW-0812">Transmembrane</keyword>
<feature type="transmembrane region" description="Helical" evidence="1">
    <location>
        <begin position="134"/>
        <end position="152"/>
    </location>
</feature>
<dbReference type="PANTHER" id="PTHR14969">
    <property type="entry name" value="SPHINGOSINE-1-PHOSPHATE PHOSPHOHYDROLASE"/>
    <property type="match status" value="1"/>
</dbReference>